<dbReference type="GO" id="GO:0003676">
    <property type="term" value="F:nucleic acid binding"/>
    <property type="evidence" value="ECO:0007669"/>
    <property type="project" value="InterPro"/>
</dbReference>
<dbReference type="InterPro" id="IPR038763">
    <property type="entry name" value="DHH_sf"/>
</dbReference>
<dbReference type="InterPro" id="IPR003156">
    <property type="entry name" value="DHHA1_dom"/>
</dbReference>
<feature type="domain" description="DDH" evidence="1">
    <location>
        <begin position="23"/>
        <end position="166"/>
    </location>
</feature>
<evidence type="ECO:0000259" key="2">
    <source>
        <dbReference type="Pfam" id="PF02272"/>
    </source>
</evidence>
<feature type="domain" description="DHHA1" evidence="2">
    <location>
        <begin position="229"/>
        <end position="315"/>
    </location>
</feature>
<dbReference type="EMBL" id="RKLV01000004">
    <property type="protein sequence ID" value="MCX2818820.1"/>
    <property type="molecule type" value="Genomic_DNA"/>
</dbReference>
<protein>
    <submittedName>
        <fullName evidence="3">Bifunctional oligoribonuclease/PAP phosphatase NrnA</fullName>
    </submittedName>
</protein>
<dbReference type="Gene3D" id="3.10.310.30">
    <property type="match status" value="1"/>
</dbReference>
<dbReference type="RefSeq" id="WP_266086659.1">
    <property type="nucleotide sequence ID" value="NZ_RKLV01000004.1"/>
</dbReference>
<name>A0A9Q4C2U3_9EURY</name>
<proteinExistence type="predicted"/>
<dbReference type="PANTHER" id="PTHR47618:SF1">
    <property type="entry name" value="BIFUNCTIONAL OLIGORIBONUCLEASE AND PAP PHOSPHATASE NRNA"/>
    <property type="match status" value="1"/>
</dbReference>
<dbReference type="InterPro" id="IPR001667">
    <property type="entry name" value="DDH_dom"/>
</dbReference>
<evidence type="ECO:0000313" key="4">
    <source>
        <dbReference type="Proteomes" id="UP001149411"/>
    </source>
</evidence>
<comment type="caution">
    <text evidence="3">The sequence shown here is derived from an EMBL/GenBank/DDBJ whole genome shotgun (WGS) entry which is preliminary data.</text>
</comment>
<dbReference type="Proteomes" id="UP001149411">
    <property type="component" value="Unassembled WGS sequence"/>
</dbReference>
<dbReference type="Pfam" id="PF02272">
    <property type="entry name" value="DHHA1"/>
    <property type="match status" value="1"/>
</dbReference>
<reference evidence="3" key="1">
    <citation type="submission" date="2022-09" db="EMBL/GenBank/DDBJ databases">
        <title>Haloadaptaus new haloarchaeum isolated from saline soil.</title>
        <authorList>
            <person name="Duran-Viseras A."/>
            <person name="Sanchez-Porro C."/>
            <person name="Ventosa A."/>
        </authorList>
    </citation>
    <scope>NUCLEOTIDE SEQUENCE</scope>
    <source>
        <strain evidence="3">F3-133</strain>
    </source>
</reference>
<dbReference type="Pfam" id="PF01368">
    <property type="entry name" value="DHH"/>
    <property type="match status" value="1"/>
</dbReference>
<evidence type="ECO:0000259" key="1">
    <source>
        <dbReference type="Pfam" id="PF01368"/>
    </source>
</evidence>
<accession>A0A9Q4C2U3</accession>
<dbReference type="SUPFAM" id="SSF64182">
    <property type="entry name" value="DHH phosphoesterases"/>
    <property type="match status" value="1"/>
</dbReference>
<dbReference type="Gene3D" id="3.90.1640.10">
    <property type="entry name" value="inorganic pyrophosphatase (n-terminal core)"/>
    <property type="match status" value="1"/>
</dbReference>
<keyword evidence="4" id="KW-1185">Reference proteome</keyword>
<dbReference type="InterPro" id="IPR051319">
    <property type="entry name" value="Oligoribo/pAp-PDE_c-di-AMP_PDE"/>
</dbReference>
<evidence type="ECO:0000313" key="3">
    <source>
        <dbReference type="EMBL" id="MCX2818820.1"/>
    </source>
</evidence>
<dbReference type="AlphaFoldDB" id="A0A9Q4C2U3"/>
<organism evidence="3 4">
    <name type="scientific">Halorutilus salinus</name>
    <dbReference type="NCBI Taxonomy" id="2487751"/>
    <lineage>
        <taxon>Archaea</taxon>
        <taxon>Methanobacteriati</taxon>
        <taxon>Methanobacteriota</taxon>
        <taxon>Stenosarchaea group</taxon>
        <taxon>Halobacteria</taxon>
        <taxon>Halorutilales</taxon>
        <taxon>Halorutilaceae</taxon>
        <taxon>Halorutilus</taxon>
    </lineage>
</organism>
<gene>
    <name evidence="3" type="ORF">EGH25_05595</name>
</gene>
<dbReference type="PANTHER" id="PTHR47618">
    <property type="entry name" value="BIFUNCTIONAL OLIGORIBONUCLEASE AND PAP PHOSPHATASE NRNA"/>
    <property type="match status" value="1"/>
</dbReference>
<sequence>MASGKTLSRSEEFVSVVENAETVGVVCHDNPDPDCIASALALQTVASHAGVEEVDILYGGEVSHQQNRAFVNLLEVGLTEFENADLGNYDIVGFVDHSTKGENNSVPDEVQIDFVIDHHPPENGVDAGFVDIREEFGATTTILVEYLRELGVTPDTEIATALLFAIRTETLEYLRGATEMEYEASKFLHRYVDTELLRRMTEPAFTPETLDTIGEAILEREVRASSLVAGVGVINERDALPQAADYLMRLEGVSTVLVFGVVGDRIEASARSKDSRVNLDRVMRDAFGDVGSGGGHRDMAGAQVPLGVFSELAETDDRMIELVSGTVKKRFFDEMNLQEDEESG</sequence>